<dbReference type="GO" id="GO:0050810">
    <property type="term" value="P:regulation of steroid biosynthetic process"/>
    <property type="evidence" value="ECO:0007669"/>
    <property type="project" value="TreeGrafter"/>
</dbReference>
<dbReference type="GO" id="GO:0015485">
    <property type="term" value="F:cholesterol binding"/>
    <property type="evidence" value="ECO:0007669"/>
    <property type="project" value="InterPro"/>
</dbReference>
<organism evidence="2 3">
    <name type="scientific">Nothoprocta ornata</name>
    <dbReference type="NCBI Taxonomy" id="83376"/>
    <lineage>
        <taxon>Eukaryota</taxon>
        <taxon>Metazoa</taxon>
        <taxon>Chordata</taxon>
        <taxon>Craniata</taxon>
        <taxon>Vertebrata</taxon>
        <taxon>Euteleostomi</taxon>
        <taxon>Archelosauria</taxon>
        <taxon>Archosauria</taxon>
        <taxon>Dinosauria</taxon>
        <taxon>Saurischia</taxon>
        <taxon>Theropoda</taxon>
        <taxon>Coelurosauria</taxon>
        <taxon>Aves</taxon>
        <taxon>Palaeognathae</taxon>
        <taxon>Tinamiformes</taxon>
        <taxon>Tinamidae</taxon>
        <taxon>Nothoprocta</taxon>
    </lineage>
</organism>
<dbReference type="AlphaFoldDB" id="A0A7K7BB48"/>
<dbReference type="GO" id="GO:0006694">
    <property type="term" value="P:steroid biosynthetic process"/>
    <property type="evidence" value="ECO:0007669"/>
    <property type="project" value="InterPro"/>
</dbReference>
<accession>A0A7K7BB48</accession>
<comment type="caution">
    <text evidence="2">The sequence shown here is derived from an EMBL/GenBank/DDBJ whole genome shotgun (WGS) entry which is preliminary data.</text>
</comment>
<name>A0A7K7BB48_9AVES</name>
<dbReference type="Proteomes" id="UP000531938">
    <property type="component" value="Unassembled WGS sequence"/>
</dbReference>
<dbReference type="InterPro" id="IPR023393">
    <property type="entry name" value="START-like_dom_sf"/>
</dbReference>
<evidence type="ECO:0000259" key="1">
    <source>
        <dbReference type="PROSITE" id="PS50848"/>
    </source>
</evidence>
<dbReference type="PANTHER" id="PTHR46489">
    <property type="entry name" value="STEROIDOGENIC ACUTE REGULATORY PROTEIN, MITOCHONDRIAL"/>
    <property type="match status" value="1"/>
</dbReference>
<dbReference type="GO" id="GO:0032367">
    <property type="term" value="P:intracellular cholesterol transport"/>
    <property type="evidence" value="ECO:0007669"/>
    <property type="project" value="TreeGrafter"/>
</dbReference>
<feature type="domain" description="START" evidence="1">
    <location>
        <begin position="176"/>
        <end position="239"/>
    </location>
</feature>
<dbReference type="PROSITE" id="PS50848">
    <property type="entry name" value="START"/>
    <property type="match status" value="1"/>
</dbReference>
<evidence type="ECO:0000313" key="2">
    <source>
        <dbReference type="EMBL" id="NWY05552.1"/>
    </source>
</evidence>
<dbReference type="SUPFAM" id="SSF55961">
    <property type="entry name" value="Bet v1-like"/>
    <property type="match status" value="1"/>
</dbReference>
<feature type="non-terminal residue" evidence="2">
    <location>
        <position position="240"/>
    </location>
</feature>
<reference evidence="2 3" key="1">
    <citation type="submission" date="2019-09" db="EMBL/GenBank/DDBJ databases">
        <title>Bird 10,000 Genomes (B10K) Project - Family phase.</title>
        <authorList>
            <person name="Zhang G."/>
        </authorList>
    </citation>
    <scope>NUCLEOTIDE SEQUENCE [LARGE SCALE GENOMIC DNA]</scope>
    <source>
        <strain evidence="2">B10K-MSB-03</strain>
    </source>
</reference>
<evidence type="ECO:0000313" key="3">
    <source>
        <dbReference type="Proteomes" id="UP000531938"/>
    </source>
</evidence>
<dbReference type="PANTHER" id="PTHR46489:SF1">
    <property type="entry name" value="STEROIDOGENIC ACUTE REGULATORY PROTEIN, MITOCHONDRIAL"/>
    <property type="match status" value="1"/>
</dbReference>
<feature type="non-terminal residue" evidence="2">
    <location>
        <position position="1"/>
    </location>
</feature>
<dbReference type="Pfam" id="PF01852">
    <property type="entry name" value="START"/>
    <property type="match status" value="2"/>
</dbReference>
<proteinExistence type="predicted"/>
<sequence>AALAAMLRATAKLCCGIAHDALRRLPGDIPVPGRSGASGHGGGNDLAALLAPTDARLEVTDAVGSSPLASAAPSASERALQSALRILQQQRGWRAESTREAGAAVASAVLPGLGRVFRAEAVLRAPPARLQRELFDNIERMPEWYPALGRVQVGAGGTRRGRGMRRRAGLTGRPRRAESRLSCMVLQPLDGDPGQTRLTWLLCVDLKGWIPTSVLQRALPQSQADFIGRLRRRLAAPARP</sequence>
<keyword evidence="3" id="KW-1185">Reference proteome</keyword>
<dbReference type="GO" id="GO:0120020">
    <property type="term" value="F:cholesterol transfer activity"/>
    <property type="evidence" value="ECO:0007669"/>
    <property type="project" value="InterPro"/>
</dbReference>
<dbReference type="InterPro" id="IPR002913">
    <property type="entry name" value="START_lipid-bd_dom"/>
</dbReference>
<gene>
    <name evidence="2" type="primary">Star_0</name>
    <name evidence="2" type="ORF">NOTORN_R12597</name>
</gene>
<protein>
    <submittedName>
        <fullName evidence="2">STAR protein</fullName>
    </submittedName>
</protein>
<dbReference type="InterPro" id="IPR029866">
    <property type="entry name" value="StAR"/>
</dbReference>
<dbReference type="Gene3D" id="3.30.530.20">
    <property type="match status" value="2"/>
</dbReference>
<dbReference type="EMBL" id="VZSH01000251">
    <property type="protein sequence ID" value="NWY05552.1"/>
    <property type="molecule type" value="Genomic_DNA"/>
</dbReference>
<dbReference type="GO" id="GO:0005739">
    <property type="term" value="C:mitochondrion"/>
    <property type="evidence" value="ECO:0007669"/>
    <property type="project" value="InterPro"/>
</dbReference>